<evidence type="ECO:0000256" key="5">
    <source>
        <dbReference type="ARBA" id="ARBA00022795"/>
    </source>
</evidence>
<keyword evidence="7" id="KW-1006">Bacterial flagellum protein export</keyword>
<evidence type="ECO:0000256" key="6">
    <source>
        <dbReference type="ARBA" id="ARBA00022927"/>
    </source>
</evidence>
<gene>
    <name evidence="11" type="ordered locus">STHERM_c09120</name>
</gene>
<reference evidence="11 12" key="2">
    <citation type="journal article" date="2010" name="J. Bacteriol.">
        <title>Genome sequence of the polysaccharide-degrading, thermophilic anaerobe Spirochaeta thermophila DSM 6192.</title>
        <authorList>
            <person name="Angelov A."/>
            <person name="Liebl S."/>
            <person name="Ballschmiter M."/>
            <person name="Bomeke M."/>
            <person name="Lehmann R."/>
            <person name="Liesegang H."/>
            <person name="Daniel R."/>
            <person name="Liebl W."/>
        </authorList>
    </citation>
    <scope>NUCLEOTIDE SEQUENCE [LARGE SCALE GENOMIC DNA]</scope>
    <source>
        <strain evidence="12">ATCC 49972 / DSM 6192 / RI 19.B1</strain>
    </source>
</reference>
<keyword evidence="4" id="KW-0813">Transport</keyword>
<evidence type="ECO:0000256" key="8">
    <source>
        <dbReference type="SAM" id="Coils"/>
    </source>
</evidence>
<feature type="coiled-coil region" evidence="8">
    <location>
        <begin position="63"/>
        <end position="156"/>
    </location>
</feature>
<accession>E0RS72</accession>
<keyword evidence="6" id="KW-0653">Protein transport</keyword>
<dbReference type="Proteomes" id="UP000001296">
    <property type="component" value="Chromosome"/>
</dbReference>
<evidence type="ECO:0000256" key="9">
    <source>
        <dbReference type="SAM" id="MobiDB-lite"/>
    </source>
</evidence>
<evidence type="ECO:0000256" key="2">
    <source>
        <dbReference type="ARBA" id="ARBA00006602"/>
    </source>
</evidence>
<feature type="domain" description="Flagellar assembly protein FliH/Type III secretion system HrpE" evidence="10">
    <location>
        <begin position="181"/>
        <end position="308"/>
    </location>
</feature>
<protein>
    <recommendedName>
        <fullName evidence="3">Flagellar assembly protein FliH</fullName>
    </recommendedName>
</protein>
<proteinExistence type="inferred from homology"/>
<dbReference type="PANTHER" id="PTHR34982">
    <property type="entry name" value="YOP PROTEINS TRANSLOCATION PROTEIN L"/>
    <property type="match status" value="1"/>
</dbReference>
<dbReference type="InterPro" id="IPR051472">
    <property type="entry name" value="T3SS_Stator/FliH"/>
</dbReference>
<keyword evidence="11" id="KW-0969">Cilium</keyword>
<dbReference type="GO" id="GO:0044781">
    <property type="term" value="P:bacterial-type flagellum organization"/>
    <property type="evidence" value="ECO:0007669"/>
    <property type="project" value="UniProtKB-KW"/>
</dbReference>
<dbReference type="GO" id="GO:0005829">
    <property type="term" value="C:cytosol"/>
    <property type="evidence" value="ECO:0007669"/>
    <property type="project" value="TreeGrafter"/>
</dbReference>
<keyword evidence="8" id="KW-0175">Coiled coil</keyword>
<dbReference type="AlphaFoldDB" id="E0RS72"/>
<dbReference type="PaxDb" id="665571-STHERM_c09120"/>
<evidence type="ECO:0000313" key="11">
    <source>
        <dbReference type="EMBL" id="ADN01859.1"/>
    </source>
</evidence>
<comment type="function">
    <text evidence="1">Needed for flagellar regrowth and assembly.</text>
</comment>
<dbReference type="HOGENOM" id="CLU_077967_0_0_12"/>
<organism evidence="11 12">
    <name type="scientific">Winmispira thermophila (strain ATCC 49972 / DSM 6192 / RI 19.B1)</name>
    <name type="common">Spirochaeta thermophila</name>
    <dbReference type="NCBI Taxonomy" id="665571"/>
    <lineage>
        <taxon>Bacteria</taxon>
        <taxon>Pseudomonadati</taxon>
        <taxon>Spirochaetota</taxon>
        <taxon>Spirochaetia</taxon>
        <taxon>Winmispirales</taxon>
        <taxon>Winmispiraceae</taxon>
        <taxon>Winmispira</taxon>
    </lineage>
</organism>
<dbReference type="GO" id="GO:0015031">
    <property type="term" value="P:protein transport"/>
    <property type="evidence" value="ECO:0007669"/>
    <property type="project" value="UniProtKB-KW"/>
</dbReference>
<evidence type="ECO:0000256" key="3">
    <source>
        <dbReference type="ARBA" id="ARBA00016507"/>
    </source>
</evidence>
<dbReference type="NCBIfam" id="NF005198">
    <property type="entry name" value="PRK06669.1-3"/>
    <property type="match status" value="1"/>
</dbReference>
<dbReference type="eggNOG" id="COG1317">
    <property type="taxonomic scope" value="Bacteria"/>
</dbReference>
<evidence type="ECO:0000256" key="4">
    <source>
        <dbReference type="ARBA" id="ARBA00022448"/>
    </source>
</evidence>
<name>E0RS72_WINT6</name>
<comment type="similarity">
    <text evidence="2">Belongs to the FliH family.</text>
</comment>
<evidence type="ECO:0000256" key="1">
    <source>
        <dbReference type="ARBA" id="ARBA00003041"/>
    </source>
</evidence>
<evidence type="ECO:0000259" key="10">
    <source>
        <dbReference type="Pfam" id="PF02108"/>
    </source>
</evidence>
<reference key="1">
    <citation type="submission" date="2009-08" db="EMBL/GenBank/DDBJ databases">
        <title>The genome sequence of Spirochaeta thermophila DSM6192.</title>
        <authorList>
            <person name="Angelov A."/>
            <person name="Mientus M."/>
            <person name="Wittenberg S."/>
            <person name="Lehmann R."/>
            <person name="Liesegang H."/>
            <person name="Daniel R."/>
            <person name="Liebl W."/>
        </authorList>
    </citation>
    <scope>NUCLEOTIDE SEQUENCE</scope>
    <source>
        <strain>DSM 6192</strain>
    </source>
</reference>
<keyword evidence="11" id="KW-0966">Cell projection</keyword>
<keyword evidence="5" id="KW-1005">Bacterial flagellum biogenesis</keyword>
<dbReference type="KEGG" id="sta:STHERM_c09120"/>
<dbReference type="Pfam" id="PF02108">
    <property type="entry name" value="FliH"/>
    <property type="match status" value="1"/>
</dbReference>
<dbReference type="InterPro" id="IPR018035">
    <property type="entry name" value="Flagellar_FliH/T3SS_HrpE"/>
</dbReference>
<dbReference type="PANTHER" id="PTHR34982:SF1">
    <property type="entry name" value="FLAGELLAR ASSEMBLY PROTEIN FLIH"/>
    <property type="match status" value="1"/>
</dbReference>
<feature type="region of interest" description="Disordered" evidence="9">
    <location>
        <begin position="19"/>
        <end position="41"/>
    </location>
</feature>
<evidence type="ECO:0000313" key="12">
    <source>
        <dbReference type="Proteomes" id="UP000001296"/>
    </source>
</evidence>
<sequence>MAKYIFKAGEITPLSTRIVLPSPEPVRRGTPPPKHAQREEEPHLLETVEEMETVEAEGEVVEKVDLEHLHRQEEELRKQWEKEREAIISGAKVEADRIIKEAEQVAFEEVKKRNEEAARLKEEASKEAERIVTEAQKRVEDLVAEARKKAEEIEQAAYDKGYAEGREEGFRRGKDEVDRLIDRLHLVISKVIEARQRVLAESEAQIVQLVLLIAQKVVKVLSEHQKNIVINNVVQALRKLKSKTDVVIRVNLEDLEVTSAHLKEIIEKIEHVGNVTVMEDHTVDRGGCIVETDFGQIDARISTQLKQIEEKILETVPIVERERIQE</sequence>
<dbReference type="SUPFAM" id="SSF160527">
    <property type="entry name" value="V-type ATPase subunit E-like"/>
    <property type="match status" value="1"/>
</dbReference>
<keyword evidence="11" id="KW-0282">Flagellum</keyword>
<evidence type="ECO:0000256" key="7">
    <source>
        <dbReference type="ARBA" id="ARBA00023225"/>
    </source>
</evidence>
<dbReference type="RefSeq" id="WP_013313700.1">
    <property type="nucleotide sequence ID" value="NC_014484.1"/>
</dbReference>
<dbReference type="EMBL" id="CP001698">
    <property type="protein sequence ID" value="ADN01859.1"/>
    <property type="molecule type" value="Genomic_DNA"/>
</dbReference>